<evidence type="ECO:0000313" key="8">
    <source>
        <dbReference type="Proteomes" id="UP001201163"/>
    </source>
</evidence>
<evidence type="ECO:0000256" key="3">
    <source>
        <dbReference type="ARBA" id="ARBA00022833"/>
    </source>
</evidence>
<dbReference type="CDD" id="cd20071">
    <property type="entry name" value="SET_SMYD"/>
    <property type="match status" value="1"/>
</dbReference>
<dbReference type="PROSITE" id="PS50280">
    <property type="entry name" value="SET"/>
    <property type="match status" value="1"/>
</dbReference>
<evidence type="ECO:0000313" key="7">
    <source>
        <dbReference type="EMBL" id="KAH8998511.1"/>
    </source>
</evidence>
<dbReference type="InterPro" id="IPR002893">
    <property type="entry name" value="Znf_MYND"/>
</dbReference>
<dbReference type="AlphaFoldDB" id="A0AAD4LP03"/>
<name>A0AAD4LP03_9AGAM</name>
<dbReference type="Pfam" id="PF01753">
    <property type="entry name" value="zf-MYND"/>
    <property type="match status" value="1"/>
</dbReference>
<accession>A0AAD4LP03</accession>
<evidence type="ECO:0000256" key="4">
    <source>
        <dbReference type="PROSITE-ProRule" id="PRU00134"/>
    </source>
</evidence>
<dbReference type="PROSITE" id="PS50865">
    <property type="entry name" value="ZF_MYND_2"/>
    <property type="match status" value="1"/>
</dbReference>
<feature type="domain" description="SET" evidence="5">
    <location>
        <begin position="192"/>
        <end position="300"/>
    </location>
</feature>
<organism evidence="7 8">
    <name type="scientific">Lactarius akahatsu</name>
    <dbReference type="NCBI Taxonomy" id="416441"/>
    <lineage>
        <taxon>Eukaryota</taxon>
        <taxon>Fungi</taxon>
        <taxon>Dikarya</taxon>
        <taxon>Basidiomycota</taxon>
        <taxon>Agaricomycotina</taxon>
        <taxon>Agaricomycetes</taxon>
        <taxon>Russulales</taxon>
        <taxon>Russulaceae</taxon>
        <taxon>Lactarius</taxon>
    </lineage>
</organism>
<dbReference type="Proteomes" id="UP001201163">
    <property type="component" value="Unassembled WGS sequence"/>
</dbReference>
<dbReference type="Gene3D" id="2.170.270.10">
    <property type="entry name" value="SET domain"/>
    <property type="match status" value="1"/>
</dbReference>
<protein>
    <submittedName>
        <fullName evidence="7">SET domain-containing protein</fullName>
    </submittedName>
</protein>
<dbReference type="Gene3D" id="1.10.220.160">
    <property type="match status" value="1"/>
</dbReference>
<dbReference type="InterPro" id="IPR050869">
    <property type="entry name" value="H3K4_H4K5_MeTrfase"/>
</dbReference>
<keyword evidence="2 4" id="KW-0863">Zinc-finger</keyword>
<keyword evidence="1" id="KW-0479">Metal-binding</keyword>
<evidence type="ECO:0000259" key="5">
    <source>
        <dbReference type="PROSITE" id="PS50280"/>
    </source>
</evidence>
<evidence type="ECO:0000256" key="2">
    <source>
        <dbReference type="ARBA" id="ARBA00022771"/>
    </source>
</evidence>
<dbReference type="InterPro" id="IPR001214">
    <property type="entry name" value="SET_dom"/>
</dbReference>
<dbReference type="SUPFAM" id="SSF82199">
    <property type="entry name" value="SET domain"/>
    <property type="match status" value="1"/>
</dbReference>
<proteinExistence type="predicted"/>
<dbReference type="PROSITE" id="PS01360">
    <property type="entry name" value="ZF_MYND_1"/>
    <property type="match status" value="1"/>
</dbReference>
<dbReference type="Pfam" id="PF00856">
    <property type="entry name" value="SET"/>
    <property type="match status" value="1"/>
</dbReference>
<keyword evidence="8" id="KW-1185">Reference proteome</keyword>
<dbReference type="GO" id="GO:0008270">
    <property type="term" value="F:zinc ion binding"/>
    <property type="evidence" value="ECO:0007669"/>
    <property type="project" value="UniProtKB-KW"/>
</dbReference>
<evidence type="ECO:0000256" key="1">
    <source>
        <dbReference type="ARBA" id="ARBA00022723"/>
    </source>
</evidence>
<keyword evidence="3" id="KW-0862">Zinc</keyword>
<dbReference type="InterPro" id="IPR046341">
    <property type="entry name" value="SET_dom_sf"/>
</dbReference>
<dbReference type="PANTHER" id="PTHR12197">
    <property type="entry name" value="HISTONE-LYSINE N-METHYLTRANSFERASE SMYD"/>
    <property type="match status" value="1"/>
</dbReference>
<dbReference type="PANTHER" id="PTHR12197:SF251">
    <property type="entry name" value="EG:BACR7C10.4 PROTEIN"/>
    <property type="match status" value="1"/>
</dbReference>
<evidence type="ECO:0000259" key="6">
    <source>
        <dbReference type="PROSITE" id="PS50865"/>
    </source>
</evidence>
<comment type="caution">
    <text evidence="7">The sequence shown here is derived from an EMBL/GenBank/DDBJ whole genome shotgun (WGS) entry which is preliminary data.</text>
</comment>
<feature type="domain" description="MYND-type" evidence="6">
    <location>
        <begin position="106"/>
        <end position="148"/>
    </location>
</feature>
<dbReference type="GO" id="GO:0005634">
    <property type="term" value="C:nucleus"/>
    <property type="evidence" value="ECO:0007669"/>
    <property type="project" value="TreeGrafter"/>
</dbReference>
<reference evidence="7" key="1">
    <citation type="submission" date="2022-01" db="EMBL/GenBank/DDBJ databases">
        <title>Comparative genomics reveals a dynamic genome evolution in the ectomycorrhizal milk-cap (Lactarius) mushrooms.</title>
        <authorList>
            <consortium name="DOE Joint Genome Institute"/>
            <person name="Lebreton A."/>
            <person name="Tang N."/>
            <person name="Kuo A."/>
            <person name="LaButti K."/>
            <person name="Drula E."/>
            <person name="Barry K."/>
            <person name="Clum A."/>
            <person name="Lipzen A."/>
            <person name="Mousain D."/>
            <person name="Ng V."/>
            <person name="Wang R."/>
            <person name="Wang X."/>
            <person name="Dai Y."/>
            <person name="Henrissat B."/>
            <person name="Grigoriev I.V."/>
            <person name="Guerin-Laguette A."/>
            <person name="Yu F."/>
            <person name="Martin F.M."/>
        </authorList>
    </citation>
    <scope>NUCLEOTIDE SEQUENCE</scope>
    <source>
        <strain evidence="7">QP</strain>
    </source>
</reference>
<dbReference type="SUPFAM" id="SSF144232">
    <property type="entry name" value="HIT/MYND zinc finger-like"/>
    <property type="match status" value="1"/>
</dbReference>
<sequence>MDLSDSVLLVTQATRHSRFARDLTLVHLSKTRVYASGTPSCAVLQVASFLRTNSWIGPDSLNLRLDPHAISRNKAVAKIEFTPGSVIAVAQPLTTALLPVEKEQRCDLCHNRPQHNGRLLKCTGCASHWYCDVQCQGVAWKAHHRKICGSYSRFIASPAYVSLSVQDKMDSLLLSQLCVEIFPSDHLPHRPSPLAIFESLIPSKSPPQQLPPMLVRLNSPDARNRLQDLYSRFGNNNFVLHSHLVSFGHGIYPLASRLFNHSCVPNAAVRYSLMRGRPPSMEVIALRTIAADEEVCIPYVDPALPFGDRERALNIIYGFSCSCPLCHFQRAIAPLLSDRDISPQNRQHLLEFTQCLTHVSHTHQDTLQDFSEIPASLHSLFHPSVLPRLAESFSSKSHGPAPESALHDGLALLALYRLIYPPNYPQIGLHALEAAKTAWNALLSKESRESAYDKQLLELAIWYLGIARHIVGIVGKEGDAGGPLVEIDFLSELINKELSTTA</sequence>
<dbReference type="Gene3D" id="6.10.140.2220">
    <property type="match status" value="1"/>
</dbReference>
<gene>
    <name evidence="7" type="ORF">EDB92DRAFT_1177785</name>
</gene>
<dbReference type="EMBL" id="JAKELL010000005">
    <property type="protein sequence ID" value="KAH8998511.1"/>
    <property type="molecule type" value="Genomic_DNA"/>
</dbReference>